<keyword evidence="3" id="KW-1185">Reference proteome</keyword>
<evidence type="ECO:0000313" key="3">
    <source>
        <dbReference type="Proteomes" id="UP000612893"/>
    </source>
</evidence>
<gene>
    <name evidence="2" type="ORF">JF922_17725</name>
</gene>
<accession>A0A934K4J6</accession>
<dbReference type="Proteomes" id="UP000612893">
    <property type="component" value="Unassembled WGS sequence"/>
</dbReference>
<sequence>MKLPPLALSAPTLCPRCDSPSGLADFCMQCSLQLRQCGSCHGVAGPFDQHCGFCGFELLRGARRSPVWRLWLLIALVPLAAGLGYGAWVARLPVAATQAVGSAIHPAPTPELRPYQSQRLHVSYAIPRDWQAIDYTRSSDAGRNMPFVVVAKAPSDQQVVSDSKGDLVGARPQAAVVALGRPSIDTSLVADPSAPAAVLTSEVAPLAASPPSGLKVEVVRPVRPGTVGGQPSATVVLKLTRDGATYYLERALVYAPSGKAAAMVRVEALLPAASWQSADHLAIDSIVGSVRSA</sequence>
<proteinExistence type="predicted"/>
<name>A0A934K4J6_9BACT</name>
<organism evidence="2 3">
    <name type="scientific">Candidatus Nephthysia bennettiae</name>
    <dbReference type="NCBI Taxonomy" id="3127016"/>
    <lineage>
        <taxon>Bacteria</taxon>
        <taxon>Bacillati</taxon>
        <taxon>Candidatus Dormiibacterota</taxon>
        <taxon>Candidatus Dormibacteria</taxon>
        <taxon>Candidatus Dormibacterales</taxon>
        <taxon>Candidatus Dormibacteraceae</taxon>
        <taxon>Candidatus Nephthysia</taxon>
    </lineage>
</organism>
<dbReference type="EMBL" id="JAEKNR010000176">
    <property type="protein sequence ID" value="MBJ7599904.1"/>
    <property type="molecule type" value="Genomic_DNA"/>
</dbReference>
<keyword evidence="1" id="KW-1133">Transmembrane helix</keyword>
<comment type="caution">
    <text evidence="2">The sequence shown here is derived from an EMBL/GenBank/DDBJ whole genome shotgun (WGS) entry which is preliminary data.</text>
</comment>
<protein>
    <submittedName>
        <fullName evidence="2">Zinc ribbon domain-containing protein</fullName>
    </submittedName>
</protein>
<reference evidence="2" key="1">
    <citation type="submission" date="2020-10" db="EMBL/GenBank/DDBJ databases">
        <title>Ca. Dormibacterota MAGs.</title>
        <authorList>
            <person name="Montgomery K."/>
        </authorList>
    </citation>
    <scope>NUCLEOTIDE SEQUENCE [LARGE SCALE GENOMIC DNA]</scope>
    <source>
        <strain evidence="2">SC8812_S17_10</strain>
    </source>
</reference>
<keyword evidence="1" id="KW-0812">Transmembrane</keyword>
<evidence type="ECO:0000313" key="2">
    <source>
        <dbReference type="EMBL" id="MBJ7599904.1"/>
    </source>
</evidence>
<evidence type="ECO:0000256" key="1">
    <source>
        <dbReference type="SAM" id="Phobius"/>
    </source>
</evidence>
<dbReference type="AlphaFoldDB" id="A0A934K4J6"/>
<keyword evidence="1" id="KW-0472">Membrane</keyword>
<feature type="transmembrane region" description="Helical" evidence="1">
    <location>
        <begin position="70"/>
        <end position="88"/>
    </location>
</feature>